<dbReference type="AlphaFoldDB" id="A0A379KEY2"/>
<dbReference type="CDD" id="cd01668">
    <property type="entry name" value="TGS_RSH"/>
    <property type="match status" value="1"/>
</dbReference>
<dbReference type="GO" id="GO:0015969">
    <property type="term" value="P:guanosine tetraphosphate metabolic process"/>
    <property type="evidence" value="ECO:0007669"/>
    <property type="project" value="InterPro"/>
</dbReference>
<organism evidence="9 10">
    <name type="scientific">Pseudomonas putida</name>
    <name type="common">Arthrobacter siderocapsulatus</name>
    <dbReference type="NCBI Taxonomy" id="303"/>
    <lineage>
        <taxon>Bacteria</taxon>
        <taxon>Pseudomonadati</taxon>
        <taxon>Pseudomonadota</taxon>
        <taxon>Gammaproteobacteria</taxon>
        <taxon>Pseudomonadales</taxon>
        <taxon>Pseudomonadaceae</taxon>
        <taxon>Pseudomonas</taxon>
    </lineage>
</organism>
<dbReference type="GO" id="GO:0005886">
    <property type="term" value="C:plasma membrane"/>
    <property type="evidence" value="ECO:0007669"/>
    <property type="project" value="TreeGrafter"/>
</dbReference>
<dbReference type="InterPro" id="IPR033655">
    <property type="entry name" value="TGS_RelA/SpoT"/>
</dbReference>
<dbReference type="Proteomes" id="UP000254602">
    <property type="component" value="Unassembled WGS sequence"/>
</dbReference>
<dbReference type="SUPFAM" id="SSF55021">
    <property type="entry name" value="ACT-like"/>
    <property type="match status" value="1"/>
</dbReference>
<evidence type="ECO:0000313" key="10">
    <source>
        <dbReference type="Proteomes" id="UP000254602"/>
    </source>
</evidence>
<dbReference type="InterPro" id="IPR002912">
    <property type="entry name" value="ACT_dom"/>
</dbReference>
<evidence type="ECO:0000256" key="1">
    <source>
        <dbReference type="ARBA" id="ARBA00019852"/>
    </source>
</evidence>
<dbReference type="PANTHER" id="PTHR21262">
    <property type="entry name" value="GUANOSINE-3',5'-BIS DIPHOSPHATE 3'-PYROPHOSPHOHYDROLASE"/>
    <property type="match status" value="1"/>
</dbReference>
<dbReference type="Pfam" id="PF13291">
    <property type="entry name" value="ACT_4"/>
    <property type="match status" value="1"/>
</dbReference>
<name>A0A379KEY2_PSEPU</name>
<gene>
    <name evidence="9" type="primary">relA_1</name>
    <name evidence="9" type="ORF">NCTC7914_00201</name>
</gene>
<protein>
    <recommendedName>
        <fullName evidence="1">GTP pyrophosphokinase</fullName>
    </recommendedName>
    <alternativeName>
        <fullName evidence="4">(p)ppGpp synthase</fullName>
    </alternativeName>
    <alternativeName>
        <fullName evidence="3">ATP:GTP 3'-pyrophosphotransferase</fullName>
    </alternativeName>
    <alternativeName>
        <fullName evidence="5">ppGpp synthase I</fullName>
    </alternativeName>
</protein>
<dbReference type="Gene3D" id="3.10.20.30">
    <property type="match status" value="1"/>
</dbReference>
<dbReference type="PROSITE" id="PS51880">
    <property type="entry name" value="TGS"/>
    <property type="match status" value="1"/>
</dbReference>
<dbReference type="PANTHER" id="PTHR21262:SF31">
    <property type="entry name" value="GTP PYROPHOSPHOKINASE"/>
    <property type="match status" value="1"/>
</dbReference>
<evidence type="ECO:0000313" key="9">
    <source>
        <dbReference type="EMBL" id="SUD66169.1"/>
    </source>
</evidence>
<reference evidence="9 10" key="1">
    <citation type="submission" date="2018-06" db="EMBL/GenBank/DDBJ databases">
        <authorList>
            <consortium name="Pathogen Informatics"/>
            <person name="Doyle S."/>
        </authorList>
    </citation>
    <scope>NUCLEOTIDE SEQUENCE [LARGE SCALE GENOMIC DNA]</scope>
    <source>
        <strain evidence="9 10">NCTC7914</strain>
    </source>
</reference>
<dbReference type="Gene3D" id="3.30.70.260">
    <property type="match status" value="1"/>
</dbReference>
<dbReference type="SUPFAM" id="SSF81301">
    <property type="entry name" value="Nucleotidyltransferase"/>
    <property type="match status" value="1"/>
</dbReference>
<dbReference type="Pfam" id="PF19296">
    <property type="entry name" value="RelA_AH_RIS"/>
    <property type="match status" value="1"/>
</dbReference>
<evidence type="ECO:0000259" key="7">
    <source>
        <dbReference type="PROSITE" id="PS51671"/>
    </source>
</evidence>
<dbReference type="GO" id="GO:0015949">
    <property type="term" value="P:nucleobase-containing small molecule interconversion"/>
    <property type="evidence" value="ECO:0007669"/>
    <property type="project" value="UniProtKB-ARBA"/>
</dbReference>
<dbReference type="Pfam" id="PF13328">
    <property type="entry name" value="HD_4"/>
    <property type="match status" value="1"/>
</dbReference>
<dbReference type="PROSITE" id="PS51671">
    <property type="entry name" value="ACT"/>
    <property type="match status" value="1"/>
</dbReference>
<comment type="pathway">
    <text evidence="2">Purine metabolism.</text>
</comment>
<dbReference type="InterPro" id="IPR045865">
    <property type="entry name" value="ACT-like_dom_sf"/>
</dbReference>
<dbReference type="FunFam" id="3.10.20.30:FF:000002">
    <property type="entry name" value="GTP pyrophosphokinase (RelA/SpoT)"/>
    <property type="match status" value="1"/>
</dbReference>
<dbReference type="SMART" id="SM00954">
    <property type="entry name" value="RelA_SpoT"/>
    <property type="match status" value="1"/>
</dbReference>
<evidence type="ECO:0000259" key="8">
    <source>
        <dbReference type="PROSITE" id="PS51880"/>
    </source>
</evidence>
<dbReference type="CDD" id="cd04876">
    <property type="entry name" value="ACT_RelA-SpoT"/>
    <property type="match status" value="1"/>
</dbReference>
<proteinExistence type="inferred from homology"/>
<dbReference type="Pfam" id="PF02824">
    <property type="entry name" value="TGS"/>
    <property type="match status" value="1"/>
</dbReference>
<dbReference type="EMBL" id="UGUY01000001">
    <property type="protein sequence ID" value="SUD66169.1"/>
    <property type="molecule type" value="Genomic_DNA"/>
</dbReference>
<evidence type="ECO:0000256" key="2">
    <source>
        <dbReference type="ARBA" id="ARBA00025704"/>
    </source>
</evidence>
<dbReference type="InterPro" id="IPR012676">
    <property type="entry name" value="TGS-like"/>
</dbReference>
<evidence type="ECO:0000256" key="4">
    <source>
        <dbReference type="ARBA" id="ARBA00032407"/>
    </source>
</evidence>
<sequence length="769" mass="86410">MDWEPYGDSQRSEWCAVWKGKTKMVQVRVHQPVNTDGSINLEAWLDHVVSVDSALDRAALEEACEFTQEIEKKGNPAKHSWADGTSSFQAGLEIAEILADLKLDQDSLVAAVIYRSVREGKVTLAEVGQRFGPVVSKLIDGVLRMAAISASLSPRQSLVLGSQAQVENLRKMLVAMVDDVRVALIKLAERTCAIRAVKSADDEKRLRVAREVFDIYAPLAHRLGIGHIKWELEDLSFRYLEPDQYKQIAKLLHERRLDRERFISDVMNQLQNELLATGVNADISGRAKHIYSIWRKMQRKGLEFSQIYDVRAVRVLVPEVRDCYTALGIVHTLWRHIPKEFDDYIANPKENGYRSLHTAVIGPEGKVLEVQIRTHGMHEEAELGVCAHWRYKGTDVKPSSNHYEEKISWLRQVLEWHEELGDIGGLAEQLRVDIEPDRVYVFTPDGHAIDLPKGATPLDFAYRVHTEIGHNCRGAKINGRIVPLNYSLQTGEQVEIITSKHGNPSRDWLNSNLGYVTTSRARAKIVHWFKLQARDQNVAAGKTLLERELSRLGLPQVDFERLAEKTNVKTAEDMFASLGAGDLRLAHLVNAAQQLLEPERIEQIELVPRKPTGPRTGKRGDIQIQGVGNLLTQMAGCCQPLPGDAIVGYITQGRGVSIHRQDCASVLQLAGREPERMIQVSWGPIPVQTYPVDIVIRAYDRPGLLRDVSQVLLNEKINVLAVNTRSNKEDNTALMSLTIEIPGLDALGRLLGRISQLPNIIETRRNRTP</sequence>
<comment type="similarity">
    <text evidence="6">Belongs to the relA/spoT family.</text>
</comment>
<dbReference type="InterPro" id="IPR004095">
    <property type="entry name" value="TGS"/>
</dbReference>
<comment type="function">
    <text evidence="6">In eubacteria ppGpp (guanosine 3'-diphosphate 5'-diphosphate) is a mediator of the stringent response that coordinates a variety of cellular activities in response to changes in nutritional abundance.</text>
</comment>
<evidence type="ECO:0000256" key="5">
    <source>
        <dbReference type="ARBA" id="ARBA00033308"/>
    </source>
</evidence>
<dbReference type="NCBIfam" id="TIGR00691">
    <property type="entry name" value="spoT_relA"/>
    <property type="match status" value="1"/>
</dbReference>
<feature type="domain" description="ACT" evidence="7">
    <location>
        <begin position="693"/>
        <end position="768"/>
    </location>
</feature>
<dbReference type="InterPro" id="IPR007685">
    <property type="entry name" value="RelA_SpoT"/>
</dbReference>
<dbReference type="GO" id="GO:0008728">
    <property type="term" value="F:GTP diphosphokinase activity"/>
    <property type="evidence" value="ECO:0007669"/>
    <property type="project" value="TreeGrafter"/>
</dbReference>
<dbReference type="SUPFAM" id="SSF81271">
    <property type="entry name" value="TGS-like"/>
    <property type="match status" value="1"/>
</dbReference>
<dbReference type="GO" id="GO:0008893">
    <property type="term" value="F:guanosine-3',5'-bis(diphosphate) 3'-diphosphatase activity"/>
    <property type="evidence" value="ECO:0007669"/>
    <property type="project" value="TreeGrafter"/>
</dbReference>
<evidence type="ECO:0000256" key="3">
    <source>
        <dbReference type="ARBA" id="ARBA00029754"/>
    </source>
</evidence>
<dbReference type="NCBIfam" id="NF008124">
    <property type="entry name" value="PRK10872.1"/>
    <property type="match status" value="1"/>
</dbReference>
<dbReference type="GO" id="GO:0042594">
    <property type="term" value="P:response to starvation"/>
    <property type="evidence" value="ECO:0007669"/>
    <property type="project" value="TreeGrafter"/>
</dbReference>
<dbReference type="Gene3D" id="3.30.460.10">
    <property type="entry name" value="Beta Polymerase, domain 2"/>
    <property type="match status" value="1"/>
</dbReference>
<dbReference type="InterPro" id="IPR012675">
    <property type="entry name" value="Beta-grasp_dom_sf"/>
</dbReference>
<dbReference type="Gene3D" id="1.10.3210.10">
    <property type="entry name" value="Hypothetical protein af1432"/>
    <property type="match status" value="1"/>
</dbReference>
<feature type="domain" description="TGS" evidence="8">
    <location>
        <begin position="437"/>
        <end position="498"/>
    </location>
</feature>
<dbReference type="CDD" id="cd05399">
    <property type="entry name" value="NT_Rel-Spo_like"/>
    <property type="match status" value="1"/>
</dbReference>
<dbReference type="InterPro" id="IPR045600">
    <property type="entry name" value="RelA/SpoT_AH_RIS"/>
</dbReference>
<dbReference type="InterPro" id="IPR004811">
    <property type="entry name" value="RelA/Spo_fam"/>
</dbReference>
<keyword evidence="9" id="KW-0808">Transferase</keyword>
<dbReference type="InterPro" id="IPR043519">
    <property type="entry name" value="NT_sf"/>
</dbReference>
<dbReference type="SUPFAM" id="SSF109604">
    <property type="entry name" value="HD-domain/PDEase-like"/>
    <property type="match status" value="1"/>
</dbReference>
<evidence type="ECO:0000256" key="6">
    <source>
        <dbReference type="RuleBase" id="RU003847"/>
    </source>
</evidence>
<dbReference type="FunFam" id="3.30.460.10:FF:000001">
    <property type="entry name" value="GTP pyrophosphokinase RelA"/>
    <property type="match status" value="1"/>
</dbReference>
<dbReference type="Pfam" id="PF04607">
    <property type="entry name" value="RelA_SpoT"/>
    <property type="match status" value="1"/>
</dbReference>
<accession>A0A379KEY2</accession>